<evidence type="ECO:0000256" key="5">
    <source>
        <dbReference type="ARBA" id="ARBA00022741"/>
    </source>
</evidence>
<dbReference type="Gene3D" id="3.40.50.620">
    <property type="entry name" value="HUPs"/>
    <property type="match status" value="1"/>
</dbReference>
<dbReference type="OrthoDB" id="9803818at2"/>
<dbReference type="GO" id="GO:0046872">
    <property type="term" value="F:metal ion binding"/>
    <property type="evidence" value="ECO:0007669"/>
    <property type="project" value="UniProtKB-KW"/>
</dbReference>
<comment type="pathway">
    <text evidence="13">Cofactor biosynthesis; NAD(+) biosynthesis; NAD(+) from deamido-NAD(+) (ammonia route): step 1/1.</text>
</comment>
<evidence type="ECO:0000256" key="4">
    <source>
        <dbReference type="ARBA" id="ARBA00022723"/>
    </source>
</evidence>
<dbReference type="InterPro" id="IPR014729">
    <property type="entry name" value="Rossmann-like_a/b/a_fold"/>
</dbReference>
<comment type="similarity">
    <text evidence="1 13 14">Belongs to the NAD synthetase family.</text>
</comment>
<comment type="caution">
    <text evidence="13">Lacks conserved residue(s) required for the propagation of feature annotation.</text>
</comment>
<evidence type="ECO:0000256" key="7">
    <source>
        <dbReference type="ARBA" id="ARBA00022842"/>
    </source>
</evidence>
<dbReference type="HAMAP" id="MF_00193">
    <property type="entry name" value="NadE_ammonia_dep"/>
    <property type="match status" value="1"/>
</dbReference>
<evidence type="ECO:0000256" key="8">
    <source>
        <dbReference type="ARBA" id="ARBA00023027"/>
    </source>
</evidence>
<keyword evidence="7 13" id="KW-0460">Magnesium</keyword>
<dbReference type="GO" id="GO:0005737">
    <property type="term" value="C:cytoplasm"/>
    <property type="evidence" value="ECO:0007669"/>
    <property type="project" value="InterPro"/>
</dbReference>
<feature type="binding site" evidence="13">
    <location>
        <position position="166"/>
    </location>
    <ligand>
        <name>Mg(2+)</name>
        <dbReference type="ChEBI" id="CHEBI:18420"/>
    </ligand>
</feature>
<dbReference type="GO" id="GO:0003952">
    <property type="term" value="F:NAD+ synthase (glutamine-hydrolyzing) activity"/>
    <property type="evidence" value="ECO:0007669"/>
    <property type="project" value="InterPro"/>
</dbReference>
<protein>
    <recommendedName>
        <fullName evidence="12 13">NH(3)-dependent NAD(+) synthetase</fullName>
        <ecNumber evidence="11 13">6.3.1.5</ecNumber>
    </recommendedName>
</protein>
<evidence type="ECO:0000256" key="11">
    <source>
        <dbReference type="ARBA" id="ARBA00066987"/>
    </source>
</evidence>
<evidence type="ECO:0000256" key="15">
    <source>
        <dbReference type="RuleBase" id="RU003812"/>
    </source>
</evidence>
<evidence type="ECO:0000256" key="14">
    <source>
        <dbReference type="RuleBase" id="RU003811"/>
    </source>
</evidence>
<reference evidence="17 18" key="1">
    <citation type="submission" date="2016-10" db="EMBL/GenBank/DDBJ databases">
        <authorList>
            <person name="de Groot N.N."/>
        </authorList>
    </citation>
    <scope>NUCLEOTIDE SEQUENCE [LARGE SCALE GENOMIC DNA]</scope>
    <source>
        <strain evidence="17 18">DSM 27630</strain>
    </source>
</reference>
<evidence type="ECO:0000256" key="13">
    <source>
        <dbReference type="HAMAP-Rule" id="MF_00193"/>
    </source>
</evidence>
<gene>
    <name evidence="13" type="primary">nadE</name>
    <name evidence="17" type="ORF">SAMN04489868_10772</name>
</gene>
<dbReference type="EMBL" id="FOQE01000007">
    <property type="protein sequence ID" value="SFH62933.1"/>
    <property type="molecule type" value="Genomic_DNA"/>
</dbReference>
<evidence type="ECO:0000256" key="10">
    <source>
        <dbReference type="ARBA" id="ARBA00055966"/>
    </source>
</evidence>
<dbReference type="SUPFAM" id="SSF52402">
    <property type="entry name" value="Adenine nucleotide alpha hydrolases-like"/>
    <property type="match status" value="1"/>
</dbReference>
<proteinExistence type="inferred from homology"/>
<feature type="binding site" evidence="13">
    <location>
        <position position="212"/>
    </location>
    <ligand>
        <name>ATP</name>
        <dbReference type="ChEBI" id="CHEBI:30616"/>
    </ligand>
</feature>
<feature type="domain" description="NAD/GMP synthase" evidence="16">
    <location>
        <begin position="24"/>
        <end position="266"/>
    </location>
</feature>
<evidence type="ECO:0000259" key="16">
    <source>
        <dbReference type="Pfam" id="PF02540"/>
    </source>
</evidence>
<dbReference type="NCBIfam" id="NF001979">
    <property type="entry name" value="PRK00768.1"/>
    <property type="match status" value="1"/>
</dbReference>
<dbReference type="GO" id="GO:0005524">
    <property type="term" value="F:ATP binding"/>
    <property type="evidence" value="ECO:0007669"/>
    <property type="project" value="UniProtKB-UniRule"/>
</dbReference>
<evidence type="ECO:0000313" key="18">
    <source>
        <dbReference type="Proteomes" id="UP000198668"/>
    </source>
</evidence>
<keyword evidence="4 13" id="KW-0479">Metal-binding</keyword>
<organism evidence="17 18">
    <name type="scientific">Pisciglobus halotolerans</name>
    <dbReference type="NCBI Taxonomy" id="745365"/>
    <lineage>
        <taxon>Bacteria</taxon>
        <taxon>Bacillati</taxon>
        <taxon>Bacillota</taxon>
        <taxon>Bacilli</taxon>
        <taxon>Lactobacillales</taxon>
        <taxon>Carnobacteriaceae</taxon>
    </lineage>
</organism>
<evidence type="ECO:0000256" key="2">
    <source>
        <dbReference type="ARBA" id="ARBA00011738"/>
    </source>
</evidence>
<dbReference type="InterPro" id="IPR003694">
    <property type="entry name" value="NAD_synthase"/>
</dbReference>
<evidence type="ECO:0000256" key="9">
    <source>
        <dbReference type="ARBA" id="ARBA00051206"/>
    </source>
</evidence>
<dbReference type="NCBIfam" id="TIGR00552">
    <property type="entry name" value="nadE"/>
    <property type="match status" value="1"/>
</dbReference>
<feature type="binding site" evidence="13">
    <location>
        <begin position="47"/>
        <end position="54"/>
    </location>
    <ligand>
        <name>ATP</name>
        <dbReference type="ChEBI" id="CHEBI:30616"/>
    </ligand>
</feature>
<feature type="binding site" evidence="13">
    <location>
        <position position="181"/>
    </location>
    <ligand>
        <name>deamido-NAD(+)</name>
        <dbReference type="ChEBI" id="CHEBI:58437"/>
        <note>ligand shared between two neighboring subunits</note>
    </ligand>
</feature>
<name>A0A1I3BL08_9LACT</name>
<keyword evidence="5 13" id="KW-0547">Nucleotide-binding</keyword>
<comment type="function">
    <text evidence="10 13">Catalyzes the ATP-dependent amidation of deamido-NAD to form NAD. Uses ammonia as a nitrogen source.</text>
</comment>
<evidence type="ECO:0000256" key="1">
    <source>
        <dbReference type="ARBA" id="ARBA00005859"/>
    </source>
</evidence>
<sequence>MTELKKEILANMKVSPTIDVEEEIRKRVDFIKAYLKKHSFIKSIVLGISGGQDSTLVGKLCQMAITEMREETKDAAYQFIAVRLPYGEQADEEDAMRAIDFMQADRTVRVNIKEAVDAMVKALADDGVLVSDFNEGNIKARQRMITQYAIAGAYAGVVAGSDQSAESVTGFYTKYGDGGTDIDPIFGLNKRQGRALLKELNCPEDLYMKVPTADLEDDRPSLPDEMALGVSYEAIDNYLEGKEVSDEEAKVIEKWYASSRHKRNMPITIYDEFWK</sequence>
<dbReference type="GO" id="GO:0008795">
    <property type="term" value="F:NAD+ synthase activity"/>
    <property type="evidence" value="ECO:0007669"/>
    <property type="project" value="UniProtKB-UniRule"/>
</dbReference>
<comment type="catalytic activity">
    <reaction evidence="9 13 15">
        <text>deamido-NAD(+) + NH4(+) + ATP = AMP + diphosphate + NAD(+) + H(+)</text>
        <dbReference type="Rhea" id="RHEA:21188"/>
        <dbReference type="ChEBI" id="CHEBI:15378"/>
        <dbReference type="ChEBI" id="CHEBI:28938"/>
        <dbReference type="ChEBI" id="CHEBI:30616"/>
        <dbReference type="ChEBI" id="CHEBI:33019"/>
        <dbReference type="ChEBI" id="CHEBI:57540"/>
        <dbReference type="ChEBI" id="CHEBI:58437"/>
        <dbReference type="ChEBI" id="CHEBI:456215"/>
        <dbReference type="EC" id="6.3.1.5"/>
    </reaction>
</comment>
<dbReference type="PANTHER" id="PTHR23090:SF7">
    <property type="entry name" value="NH(3)-DEPENDENT NAD(+) SYNTHETASE"/>
    <property type="match status" value="1"/>
</dbReference>
<dbReference type="AlphaFoldDB" id="A0A1I3BL08"/>
<dbReference type="CDD" id="cd00553">
    <property type="entry name" value="NAD_synthase"/>
    <property type="match status" value="1"/>
</dbReference>
<accession>A0A1I3BL08</accession>
<keyword evidence="8 13" id="KW-0520">NAD</keyword>
<feature type="binding site" description="in other chain" evidence="13">
    <location>
        <begin position="261"/>
        <end position="262"/>
    </location>
    <ligand>
        <name>deamido-NAD(+)</name>
        <dbReference type="ChEBI" id="CHEBI:58437"/>
        <note>ligand shared between two neighboring subunits</note>
    </ligand>
</feature>
<comment type="subunit">
    <text evidence="2 13">Homodimer.</text>
</comment>
<dbReference type="InterPro" id="IPR022926">
    <property type="entry name" value="NH(3)-dep_NAD(+)_synth"/>
</dbReference>
<feature type="binding site" evidence="13">
    <location>
        <position position="190"/>
    </location>
    <ligand>
        <name>ATP</name>
        <dbReference type="ChEBI" id="CHEBI:30616"/>
    </ligand>
</feature>
<dbReference type="GO" id="GO:0009435">
    <property type="term" value="P:NAD+ biosynthetic process"/>
    <property type="evidence" value="ECO:0007669"/>
    <property type="project" value="UniProtKB-UniRule"/>
</dbReference>
<dbReference type="InterPro" id="IPR022310">
    <property type="entry name" value="NAD/GMP_synthase"/>
</dbReference>
<dbReference type="RefSeq" id="WP_092091645.1">
    <property type="nucleotide sequence ID" value="NZ_FOQE01000007.1"/>
</dbReference>
<evidence type="ECO:0000313" key="17">
    <source>
        <dbReference type="EMBL" id="SFH62933.1"/>
    </source>
</evidence>
<feature type="binding site" description="in other chain" evidence="13">
    <location>
        <position position="174"/>
    </location>
    <ligand>
        <name>deamido-NAD(+)</name>
        <dbReference type="ChEBI" id="CHEBI:58437"/>
        <note>ligand shared between two neighboring subunits</note>
    </ligand>
</feature>
<dbReference type="UniPathway" id="UPA00253">
    <property type="reaction ID" value="UER00333"/>
</dbReference>
<dbReference type="Proteomes" id="UP000198668">
    <property type="component" value="Unassembled WGS sequence"/>
</dbReference>
<dbReference type="FunFam" id="3.40.50.620:FF:000015">
    <property type="entry name" value="NH(3)-dependent NAD(+) synthetase"/>
    <property type="match status" value="1"/>
</dbReference>
<dbReference type="GO" id="GO:0004359">
    <property type="term" value="F:glutaminase activity"/>
    <property type="evidence" value="ECO:0007669"/>
    <property type="project" value="InterPro"/>
</dbReference>
<dbReference type="Pfam" id="PF02540">
    <property type="entry name" value="NAD_synthase"/>
    <property type="match status" value="1"/>
</dbReference>
<evidence type="ECO:0000256" key="12">
    <source>
        <dbReference type="ARBA" id="ARBA00070926"/>
    </source>
</evidence>
<keyword evidence="18" id="KW-1185">Reference proteome</keyword>
<evidence type="ECO:0000256" key="6">
    <source>
        <dbReference type="ARBA" id="ARBA00022840"/>
    </source>
</evidence>
<feature type="binding site" evidence="13">
    <location>
        <position position="53"/>
    </location>
    <ligand>
        <name>Mg(2+)</name>
        <dbReference type="ChEBI" id="CHEBI:18420"/>
    </ligand>
</feature>
<keyword evidence="3 13" id="KW-0436">Ligase</keyword>
<feature type="binding site" description="in other chain" evidence="13">
    <location>
        <position position="141"/>
    </location>
    <ligand>
        <name>deamido-NAD(+)</name>
        <dbReference type="ChEBI" id="CHEBI:58437"/>
        <note>ligand shared between two neighboring subunits</note>
    </ligand>
</feature>
<keyword evidence="6 13" id="KW-0067">ATP-binding</keyword>
<dbReference type="EC" id="6.3.1.5" evidence="11 13"/>
<evidence type="ECO:0000256" key="3">
    <source>
        <dbReference type="ARBA" id="ARBA00022598"/>
    </source>
</evidence>
<dbReference type="PANTHER" id="PTHR23090">
    <property type="entry name" value="NH 3 /GLUTAMINE-DEPENDENT NAD + SYNTHETASE"/>
    <property type="match status" value="1"/>
</dbReference>